<keyword evidence="4 12" id="KW-0560">Oxidoreductase</keyword>
<dbReference type="PROSITE" id="PS00071">
    <property type="entry name" value="GAPDH"/>
    <property type="match status" value="1"/>
</dbReference>
<dbReference type="SUPFAM" id="SSF55347">
    <property type="entry name" value="Glyceraldehyde-3-phosphate dehydrogenase-like, C-terminal domain"/>
    <property type="match status" value="1"/>
</dbReference>
<dbReference type="GO" id="GO:0051287">
    <property type="term" value="F:NAD binding"/>
    <property type="evidence" value="ECO:0007669"/>
    <property type="project" value="InterPro"/>
</dbReference>
<evidence type="ECO:0000313" key="15">
    <source>
        <dbReference type="Proteomes" id="UP000530660"/>
    </source>
</evidence>
<dbReference type="FunFam" id="3.30.360.10:FF:000001">
    <property type="entry name" value="Glyceraldehyde-3-phosphate dehydrogenase"/>
    <property type="match status" value="1"/>
</dbReference>
<comment type="pathway">
    <text evidence="1">Carbohydrate degradation; glycolysis; pyruvate from D-glyceraldehyde 3-phosphate: step 1/5.</text>
</comment>
<dbReference type="OrthoDB" id="1152826at2759"/>
<sequence>MSSTPRAGVNGFGRIGRLVLRAALETGSIQVVAINDPFIGSDPAYVAYLLTHDTAQGRFVGDVNVEADQIVVNGQSIRCFAFTNPVDIPWQQVGAEYVVEASGKFTTREGAAKHLNAGARKVIVSAPAKDVPMFVVGVNHSEYDPSMDVVSNASCTTNCLAPLAKILDEHFGIEHGLMSTIHAVTGTQRTVDGPSNKDWRRGRSALGNVIPTSTGAARAVGKVYPKLEGKITGLAYRVPLAVVSIVDFTAVLQRPVTLSTLCEVMRAASEHPSYRGIVGYTDDAVVATDMAHSAFSTVFDAEASIVLSPTFVKIVAWYDNEWGYSNRLVELIAYMAQIDHSVASSEDSAL</sequence>
<feature type="binding site" evidence="9">
    <location>
        <position position="125"/>
    </location>
    <ligand>
        <name>NAD(+)</name>
        <dbReference type="ChEBI" id="CHEBI:57540"/>
    </ligand>
</feature>
<dbReference type="SUPFAM" id="SSF51735">
    <property type="entry name" value="NAD(P)-binding Rossmann-fold domains"/>
    <property type="match status" value="1"/>
</dbReference>
<evidence type="ECO:0000256" key="7">
    <source>
        <dbReference type="PIRSR" id="PIRSR000149-1"/>
    </source>
</evidence>
<dbReference type="AlphaFoldDB" id="A0A7J7IKH0"/>
<evidence type="ECO:0000256" key="3">
    <source>
        <dbReference type="ARBA" id="ARBA00011881"/>
    </source>
</evidence>
<dbReference type="Gene3D" id="3.30.360.10">
    <property type="entry name" value="Dihydrodipicolinate Reductase, domain 2"/>
    <property type="match status" value="1"/>
</dbReference>
<dbReference type="PANTHER" id="PTHR10836:SF76">
    <property type="entry name" value="GLYCERALDEHYDE-3-PHOSPHATE DEHYDROGENASE-RELATED"/>
    <property type="match status" value="1"/>
</dbReference>
<dbReference type="Gene3D" id="3.40.50.720">
    <property type="entry name" value="NAD(P)-binding Rossmann-like Domain"/>
    <property type="match status" value="1"/>
</dbReference>
<evidence type="ECO:0000256" key="6">
    <source>
        <dbReference type="ARBA" id="ARBA00023152"/>
    </source>
</evidence>
<evidence type="ECO:0000256" key="1">
    <source>
        <dbReference type="ARBA" id="ARBA00004869"/>
    </source>
</evidence>
<feature type="binding site" evidence="8">
    <location>
        <position position="237"/>
    </location>
    <ligand>
        <name>D-glyceraldehyde 3-phosphate</name>
        <dbReference type="ChEBI" id="CHEBI:59776"/>
    </ligand>
</feature>
<accession>A0A7J7IKH0</accession>
<evidence type="ECO:0000256" key="9">
    <source>
        <dbReference type="PIRSR" id="PIRSR000149-3"/>
    </source>
</evidence>
<dbReference type="PANTHER" id="PTHR10836">
    <property type="entry name" value="GLYCERALDEHYDE 3-PHOSPHATE DEHYDROGENASE"/>
    <property type="match status" value="1"/>
</dbReference>
<feature type="binding site" evidence="8">
    <location>
        <begin position="214"/>
        <end position="215"/>
    </location>
    <ligand>
        <name>D-glyceraldehyde 3-phosphate</name>
        <dbReference type="ChEBI" id="CHEBI:59776"/>
    </ligand>
</feature>
<keyword evidence="5 9" id="KW-0520">NAD</keyword>
<dbReference type="GO" id="GO:0006006">
    <property type="term" value="P:glucose metabolic process"/>
    <property type="evidence" value="ECO:0007669"/>
    <property type="project" value="InterPro"/>
</dbReference>
<reference evidence="14 15" key="1">
    <citation type="journal article" date="2020" name="J. Phycol.">
        <title>Comparative genome analysis reveals Cyanidiococcus gen. nov., a new extremophilic red algal genus sister to Cyanidioschyzon (Cyanidioschyzonaceae, Rhodophyta).</title>
        <authorList>
            <person name="Liu S.-L."/>
            <person name="Chiang Y.-R."/>
            <person name="Yoon H.S."/>
            <person name="Fu H.-Y."/>
        </authorList>
    </citation>
    <scope>NUCLEOTIDE SEQUENCE [LARGE SCALE GENOMIC DNA]</scope>
    <source>
        <strain evidence="14 15">THAL066</strain>
    </source>
</reference>
<evidence type="ECO:0000256" key="12">
    <source>
        <dbReference type="RuleBase" id="RU361160"/>
    </source>
</evidence>
<feature type="site" description="Activates thiol group during catalysis" evidence="10">
    <location>
        <position position="182"/>
    </location>
</feature>
<dbReference type="InterPro" id="IPR020831">
    <property type="entry name" value="GlycerAld/Erythrose_P_DH"/>
</dbReference>
<evidence type="ECO:0000313" key="14">
    <source>
        <dbReference type="EMBL" id="KAF6003017.1"/>
    </source>
</evidence>
<feature type="binding site" evidence="8">
    <location>
        <position position="185"/>
    </location>
    <ligand>
        <name>D-glyceraldehyde 3-phosphate</name>
        <dbReference type="ChEBI" id="CHEBI:59776"/>
    </ligand>
</feature>
<keyword evidence="9" id="KW-0547">Nucleotide-binding</keyword>
<dbReference type="EC" id="1.2.1.-" evidence="12"/>
<dbReference type="InterPro" id="IPR020829">
    <property type="entry name" value="GlycerAld_3-P_DH_cat"/>
</dbReference>
<dbReference type="GO" id="GO:0006096">
    <property type="term" value="P:glycolytic process"/>
    <property type="evidence" value="ECO:0007669"/>
    <property type="project" value="UniProtKB-KW"/>
</dbReference>
<feature type="active site" description="Nucleophile" evidence="7">
    <location>
        <position position="155"/>
    </location>
</feature>
<dbReference type="SMART" id="SM00846">
    <property type="entry name" value="Gp_dh_N"/>
    <property type="match status" value="1"/>
</dbReference>
<evidence type="ECO:0000256" key="8">
    <source>
        <dbReference type="PIRSR" id="PIRSR000149-2"/>
    </source>
</evidence>
<evidence type="ECO:0000256" key="11">
    <source>
        <dbReference type="RuleBase" id="RU000397"/>
    </source>
</evidence>
<dbReference type="PRINTS" id="PR00078">
    <property type="entry name" value="G3PDHDRGNASE"/>
</dbReference>
<dbReference type="Pfam" id="PF00044">
    <property type="entry name" value="Gp_dh_N"/>
    <property type="match status" value="1"/>
</dbReference>
<gene>
    <name evidence="14" type="ORF">F1559_002627</name>
</gene>
<dbReference type="GO" id="GO:0050661">
    <property type="term" value="F:NADP binding"/>
    <property type="evidence" value="ECO:0007669"/>
    <property type="project" value="InterPro"/>
</dbReference>
<proteinExistence type="inferred from homology"/>
<dbReference type="InterPro" id="IPR036291">
    <property type="entry name" value="NAD(P)-bd_dom_sf"/>
</dbReference>
<organism evidence="14 15">
    <name type="scientific">Cyanidiococcus yangmingshanensis</name>
    <dbReference type="NCBI Taxonomy" id="2690220"/>
    <lineage>
        <taxon>Eukaryota</taxon>
        <taxon>Rhodophyta</taxon>
        <taxon>Bangiophyceae</taxon>
        <taxon>Cyanidiales</taxon>
        <taxon>Cyanidiaceae</taxon>
        <taxon>Cyanidiococcus</taxon>
    </lineage>
</organism>
<dbReference type="NCBIfam" id="TIGR01534">
    <property type="entry name" value="GAPDH-I"/>
    <property type="match status" value="1"/>
</dbReference>
<dbReference type="PIRSF" id="PIRSF000149">
    <property type="entry name" value="GAP_DH"/>
    <property type="match status" value="1"/>
</dbReference>
<dbReference type="CDD" id="cd18126">
    <property type="entry name" value="GAPDH_I_C"/>
    <property type="match status" value="1"/>
</dbReference>
<dbReference type="Proteomes" id="UP000530660">
    <property type="component" value="Unassembled WGS sequence"/>
</dbReference>
<comment type="caution">
    <text evidence="14">The sequence shown here is derived from an EMBL/GenBank/DDBJ whole genome shotgun (WGS) entry which is preliminary data.</text>
</comment>
<keyword evidence="6" id="KW-0324">Glycolysis</keyword>
<dbReference type="GO" id="GO:0004365">
    <property type="term" value="F:glyceraldehyde-3-phosphate dehydrogenase (NAD+) (phosphorylating) activity"/>
    <property type="evidence" value="ECO:0007669"/>
    <property type="project" value="TreeGrafter"/>
</dbReference>
<feature type="binding site" evidence="9">
    <location>
        <position position="36"/>
    </location>
    <ligand>
        <name>NAD(+)</name>
        <dbReference type="ChEBI" id="CHEBI:57540"/>
    </ligand>
</feature>
<feature type="binding site" evidence="9">
    <location>
        <begin position="14"/>
        <end position="15"/>
    </location>
    <ligand>
        <name>NAD(+)</name>
        <dbReference type="ChEBI" id="CHEBI:57540"/>
    </ligand>
</feature>
<dbReference type="CDD" id="cd05214">
    <property type="entry name" value="GAPDH_I_N"/>
    <property type="match status" value="1"/>
</dbReference>
<dbReference type="FunFam" id="3.40.50.720:FF:000266">
    <property type="entry name" value="Glyceraldehyde-3-phosphate dehydrogenase"/>
    <property type="match status" value="1"/>
</dbReference>
<evidence type="ECO:0000256" key="5">
    <source>
        <dbReference type="ARBA" id="ARBA00023027"/>
    </source>
</evidence>
<evidence type="ECO:0000259" key="13">
    <source>
        <dbReference type="SMART" id="SM00846"/>
    </source>
</evidence>
<protein>
    <recommendedName>
        <fullName evidence="12">Glyceraldehyde-3-phosphate dehydrogenase</fullName>
        <ecNumber evidence="12">1.2.1.-</ecNumber>
    </recommendedName>
</protein>
<comment type="subunit">
    <text evidence="3">Homotetramer.</text>
</comment>
<dbReference type="Pfam" id="PF02800">
    <property type="entry name" value="Gp_dh_C"/>
    <property type="match status" value="1"/>
</dbReference>
<dbReference type="EMBL" id="VWRR01000008">
    <property type="protein sequence ID" value="KAF6003017.1"/>
    <property type="molecule type" value="Genomic_DNA"/>
</dbReference>
<feature type="domain" description="Glyceraldehyde 3-phosphate dehydrogenase NAD(P) binding" evidence="13">
    <location>
        <begin position="5"/>
        <end position="155"/>
    </location>
</feature>
<evidence type="ECO:0000256" key="10">
    <source>
        <dbReference type="PIRSR" id="PIRSR000149-4"/>
    </source>
</evidence>
<dbReference type="InterPro" id="IPR020830">
    <property type="entry name" value="GlycerAld_3-P_DH_AS"/>
</dbReference>
<evidence type="ECO:0000256" key="4">
    <source>
        <dbReference type="ARBA" id="ARBA00023002"/>
    </source>
</evidence>
<dbReference type="GO" id="GO:0005829">
    <property type="term" value="C:cytosol"/>
    <property type="evidence" value="ECO:0007669"/>
    <property type="project" value="TreeGrafter"/>
</dbReference>
<dbReference type="InterPro" id="IPR020828">
    <property type="entry name" value="GlycerAld_3-P_DH_NAD(P)-bd"/>
</dbReference>
<dbReference type="InterPro" id="IPR006424">
    <property type="entry name" value="Glyceraldehyde-3-P_DH_1"/>
</dbReference>
<feature type="binding site" evidence="9">
    <location>
        <position position="320"/>
    </location>
    <ligand>
        <name>NAD(+)</name>
        <dbReference type="ChEBI" id="CHEBI:57540"/>
    </ligand>
</feature>
<keyword evidence="15" id="KW-1185">Reference proteome</keyword>
<comment type="similarity">
    <text evidence="2 11">Belongs to the glyceraldehyde-3-phosphate dehydrogenase family.</text>
</comment>
<evidence type="ECO:0000256" key="2">
    <source>
        <dbReference type="ARBA" id="ARBA00007406"/>
    </source>
</evidence>
<feature type="binding site" evidence="8">
    <location>
        <begin position="154"/>
        <end position="156"/>
    </location>
    <ligand>
        <name>D-glyceraldehyde 3-phosphate</name>
        <dbReference type="ChEBI" id="CHEBI:59776"/>
    </ligand>
</feature>
<name>A0A7J7IKH0_9RHOD</name>